<proteinExistence type="predicted"/>
<reference evidence="2" key="3">
    <citation type="journal article" date="2018" name="Mol. Plant Microbe Interact.">
        <title>Genome sequence resources for the wheat stripe rust pathogen (Puccinia striiformis f. sp. tritici) and the barley stripe rust pathogen (Puccinia striiformis f. sp. hordei).</title>
        <authorList>
            <person name="Xia C."/>
            <person name="Wang M."/>
            <person name="Yin C."/>
            <person name="Cornejo O.E."/>
            <person name="Hulbert S.H."/>
            <person name="Chen X."/>
        </authorList>
    </citation>
    <scope>NUCLEOTIDE SEQUENCE [LARGE SCALE GENOMIC DNA]</scope>
    <source>
        <strain evidence="2">93TX-2</strain>
    </source>
</reference>
<comment type="caution">
    <text evidence="1">The sequence shown here is derived from an EMBL/GenBank/DDBJ whole genome shotgun (WGS) entry which is preliminary data.</text>
</comment>
<evidence type="ECO:0000313" key="2">
    <source>
        <dbReference type="Proteomes" id="UP000238274"/>
    </source>
</evidence>
<name>A0A2S4V2W1_9BASI</name>
<organism evidence="1 2">
    <name type="scientific">Puccinia striiformis</name>
    <dbReference type="NCBI Taxonomy" id="27350"/>
    <lineage>
        <taxon>Eukaryota</taxon>
        <taxon>Fungi</taxon>
        <taxon>Dikarya</taxon>
        <taxon>Basidiomycota</taxon>
        <taxon>Pucciniomycotina</taxon>
        <taxon>Pucciniomycetes</taxon>
        <taxon>Pucciniales</taxon>
        <taxon>Pucciniaceae</taxon>
        <taxon>Puccinia</taxon>
    </lineage>
</organism>
<dbReference type="VEuPathDB" id="FungiDB:PSTT_16653"/>
<accession>A0A2S4V2W1</accession>
<dbReference type="EMBL" id="PKSM01000192">
    <property type="protein sequence ID" value="POW03841.1"/>
    <property type="molecule type" value="Genomic_DNA"/>
</dbReference>
<dbReference type="Proteomes" id="UP000238274">
    <property type="component" value="Unassembled WGS sequence"/>
</dbReference>
<reference evidence="2" key="2">
    <citation type="journal article" date="2018" name="BMC Genomics">
        <title>Genomic insights into host adaptation between the wheat stripe rust pathogen (Puccinia striiformis f. sp. tritici) and the barley stripe rust pathogen (Puccinia striiformis f. sp. hordei).</title>
        <authorList>
            <person name="Xia C."/>
            <person name="Wang M."/>
            <person name="Yin C."/>
            <person name="Cornejo O.E."/>
            <person name="Hulbert S.H."/>
            <person name="Chen X."/>
        </authorList>
    </citation>
    <scope>NUCLEOTIDE SEQUENCE [LARGE SCALE GENOMIC DNA]</scope>
    <source>
        <strain evidence="2">93TX-2</strain>
    </source>
</reference>
<dbReference type="VEuPathDB" id="FungiDB:PSHT_11471"/>
<sequence>MTTPLSFRATQNFISRSPPLNHSTSFTMDPDLLILQGSDIVRFTSKFMHALGPVNWWGTEPVKVIYLLRFGHMLEDRSRIVICEVGNITDVADQHDHLENGPNIFPLNVEHNGEQTPGAHITTQCFFDPEALQLPDNVEILEGTHIFSKEAYDGVLRPLRKLIIDLIQVIVNNVEIIADLTDTSDNELSGDSS</sequence>
<gene>
    <name evidence="1" type="ORF">PSHT_11471</name>
</gene>
<protein>
    <submittedName>
        <fullName evidence="1">Uncharacterized protein</fullName>
    </submittedName>
</protein>
<dbReference type="AlphaFoldDB" id="A0A2S4V2W1"/>
<evidence type="ECO:0000313" key="1">
    <source>
        <dbReference type="EMBL" id="POW03841.1"/>
    </source>
</evidence>
<reference evidence="1 2" key="1">
    <citation type="submission" date="2017-12" db="EMBL/GenBank/DDBJ databases">
        <title>Gene loss provides genomic basis for host adaptation in cereal stripe rust fungi.</title>
        <authorList>
            <person name="Xia C."/>
        </authorList>
    </citation>
    <scope>NUCLEOTIDE SEQUENCE [LARGE SCALE GENOMIC DNA]</scope>
    <source>
        <strain evidence="1 2">93TX-2</strain>
    </source>
</reference>
<keyword evidence="2" id="KW-1185">Reference proteome</keyword>